<dbReference type="STRING" id="247633.GP2143_04138"/>
<dbReference type="GO" id="GO:0016491">
    <property type="term" value="F:oxidoreductase activity"/>
    <property type="evidence" value="ECO:0007669"/>
    <property type="project" value="UniProtKB-KW"/>
</dbReference>
<evidence type="ECO:0000256" key="1">
    <source>
        <dbReference type="ARBA" id="ARBA00006484"/>
    </source>
</evidence>
<proteinExistence type="inferred from homology"/>
<dbReference type="Gene3D" id="3.40.50.720">
    <property type="entry name" value="NAD(P)-binding Rossmann-like Domain"/>
    <property type="match status" value="1"/>
</dbReference>
<dbReference type="Proteomes" id="UP000004931">
    <property type="component" value="Unassembled WGS sequence"/>
</dbReference>
<dbReference type="PANTHER" id="PTHR43976">
    <property type="entry name" value="SHORT CHAIN DEHYDROGENASE"/>
    <property type="match status" value="1"/>
</dbReference>
<comment type="similarity">
    <text evidence="1">Belongs to the short-chain dehydrogenases/reductases (SDR) family.</text>
</comment>
<accession>A0YDH9</accession>
<dbReference type="PANTHER" id="PTHR43976:SF16">
    <property type="entry name" value="SHORT-CHAIN DEHYDROGENASE_REDUCTASE FAMILY PROTEIN"/>
    <property type="match status" value="1"/>
</dbReference>
<dbReference type="eggNOG" id="COG4221">
    <property type="taxonomic scope" value="Bacteria"/>
</dbReference>
<evidence type="ECO:0000313" key="4">
    <source>
        <dbReference type="Proteomes" id="UP000004931"/>
    </source>
</evidence>
<keyword evidence="4" id="KW-1185">Reference proteome</keyword>
<gene>
    <name evidence="3" type="ORF">GP2143_04138</name>
</gene>
<dbReference type="EMBL" id="AAVT01000004">
    <property type="protein sequence ID" value="EAW31282.1"/>
    <property type="molecule type" value="Genomic_DNA"/>
</dbReference>
<dbReference type="InterPro" id="IPR036291">
    <property type="entry name" value="NAD(P)-bd_dom_sf"/>
</dbReference>
<reference evidence="3 4" key="1">
    <citation type="journal article" date="2010" name="J. Bacteriol.">
        <title>Genome sequence of the oligotrophic marine Gammaproteobacterium HTCC2143, isolated from the Oregon Coast.</title>
        <authorList>
            <person name="Oh H.M."/>
            <person name="Kang I."/>
            <person name="Ferriera S."/>
            <person name="Giovannoni S.J."/>
            <person name="Cho J.C."/>
        </authorList>
    </citation>
    <scope>NUCLEOTIDE SEQUENCE [LARGE SCALE GENOMIC DNA]</scope>
    <source>
        <strain evidence="3 4">HTCC2143</strain>
    </source>
</reference>
<sequence>MTKKAVLITGASSGFGEAIAQHFSEQGDCVIGTSRKTEWPENLADIGLNRLPLDVCEDTSVAALGDWCDTHNFIPDVLILNAGYGFSGPIEETTIEQAKAQFDTNFFGVHRVVRQFLPKMRARKSGHIIIISSIGGFISVPFQAFYCASKFAVESYGEALRREVMVFGINVSMVEPGDYKTNFGQANEANPIQANSPYEPQSSRAIGIMRKSEDSGSDPKDIARLVGRIADTNAPRLRYVSGSLIERIIVHANNLLPNKVIEHLVMAAYKVPRK</sequence>
<dbReference type="AlphaFoldDB" id="A0YDH9"/>
<dbReference type="InterPro" id="IPR051911">
    <property type="entry name" value="SDR_oxidoreductase"/>
</dbReference>
<organism evidence="3 4">
    <name type="scientific">marine gamma proteobacterium HTCC2143</name>
    <dbReference type="NCBI Taxonomy" id="247633"/>
    <lineage>
        <taxon>Bacteria</taxon>
        <taxon>Pseudomonadati</taxon>
        <taxon>Pseudomonadota</taxon>
        <taxon>Gammaproteobacteria</taxon>
        <taxon>Cellvibrionales</taxon>
        <taxon>Spongiibacteraceae</taxon>
        <taxon>BD1-7 clade</taxon>
    </lineage>
</organism>
<dbReference type="PRINTS" id="PR00081">
    <property type="entry name" value="GDHRDH"/>
</dbReference>
<evidence type="ECO:0000313" key="3">
    <source>
        <dbReference type="EMBL" id="EAW31282.1"/>
    </source>
</evidence>
<dbReference type="CDD" id="cd05374">
    <property type="entry name" value="17beta-HSD-like_SDR_c"/>
    <property type="match status" value="1"/>
</dbReference>
<keyword evidence="2" id="KW-0560">Oxidoreductase</keyword>
<name>A0YDH9_9GAMM</name>
<dbReference type="PROSITE" id="PS00061">
    <property type="entry name" value="ADH_SHORT"/>
    <property type="match status" value="1"/>
</dbReference>
<protein>
    <submittedName>
        <fullName evidence="3">Putative oxidoreductase</fullName>
    </submittedName>
</protein>
<dbReference type="InterPro" id="IPR002347">
    <property type="entry name" value="SDR_fam"/>
</dbReference>
<dbReference type="Pfam" id="PF00106">
    <property type="entry name" value="adh_short"/>
    <property type="match status" value="1"/>
</dbReference>
<evidence type="ECO:0000256" key="2">
    <source>
        <dbReference type="ARBA" id="ARBA00023002"/>
    </source>
</evidence>
<dbReference type="OrthoDB" id="9775296at2"/>
<comment type="caution">
    <text evidence="3">The sequence shown here is derived from an EMBL/GenBank/DDBJ whole genome shotgun (WGS) entry which is preliminary data.</text>
</comment>
<dbReference type="InterPro" id="IPR020904">
    <property type="entry name" value="Sc_DH/Rdtase_CS"/>
</dbReference>
<dbReference type="SUPFAM" id="SSF51735">
    <property type="entry name" value="NAD(P)-binding Rossmann-fold domains"/>
    <property type="match status" value="1"/>
</dbReference>